<evidence type="ECO:0000313" key="1">
    <source>
        <dbReference type="EMBL" id="CAD7004735.1"/>
    </source>
</evidence>
<dbReference type="AlphaFoldDB" id="W8AW08"/>
<reference evidence="2" key="2">
    <citation type="journal article" date="2014" name="BMC Genomics">
        <title>A genomic perspective to assessing quality of mass-reared SIT flies used in Mediterranean fruit fly (Ceratitis capitata) eradication in California.</title>
        <authorList>
            <person name="Calla B."/>
            <person name="Hall B."/>
            <person name="Hou S."/>
            <person name="Geib S.M."/>
        </authorList>
    </citation>
    <scope>NUCLEOTIDE SEQUENCE</scope>
</reference>
<dbReference type="Proteomes" id="UP000606786">
    <property type="component" value="Unassembled WGS sequence"/>
</dbReference>
<evidence type="ECO:0000313" key="2">
    <source>
        <dbReference type="EMBL" id="JAB93075.1"/>
    </source>
</evidence>
<accession>W8AW08</accession>
<evidence type="ECO:0000313" key="3">
    <source>
        <dbReference type="Proteomes" id="UP000606786"/>
    </source>
</evidence>
<dbReference type="EMBL" id="CAJHJT010000034">
    <property type="protein sequence ID" value="CAD7004735.1"/>
    <property type="molecule type" value="Genomic_DNA"/>
</dbReference>
<keyword evidence="3" id="KW-1185">Reference proteome</keyword>
<name>W8AW08_CERCA</name>
<protein>
    <submittedName>
        <fullName evidence="1">(Mediterranean fruit fly) hypothetical protein</fullName>
    </submittedName>
</protein>
<proteinExistence type="evidence at transcript level"/>
<reference evidence="1" key="3">
    <citation type="submission" date="2020-11" db="EMBL/GenBank/DDBJ databases">
        <authorList>
            <person name="Whitehead M."/>
        </authorList>
    </citation>
    <scope>NUCLEOTIDE SEQUENCE</scope>
    <source>
        <strain evidence="1">EGII</strain>
    </source>
</reference>
<organism evidence="2">
    <name type="scientific">Ceratitis capitata</name>
    <name type="common">Mediterranean fruit fly</name>
    <name type="synonym">Tephritis capitata</name>
    <dbReference type="NCBI Taxonomy" id="7213"/>
    <lineage>
        <taxon>Eukaryota</taxon>
        <taxon>Metazoa</taxon>
        <taxon>Ecdysozoa</taxon>
        <taxon>Arthropoda</taxon>
        <taxon>Hexapoda</taxon>
        <taxon>Insecta</taxon>
        <taxon>Pterygota</taxon>
        <taxon>Neoptera</taxon>
        <taxon>Endopterygota</taxon>
        <taxon>Diptera</taxon>
        <taxon>Brachycera</taxon>
        <taxon>Muscomorpha</taxon>
        <taxon>Tephritoidea</taxon>
        <taxon>Tephritidae</taxon>
        <taxon>Ceratitis</taxon>
        <taxon>Ceratitis</taxon>
    </lineage>
</organism>
<reference evidence="2" key="1">
    <citation type="submission" date="2013-07" db="EMBL/GenBank/DDBJ databases">
        <authorList>
            <person name="Geib S."/>
        </authorList>
    </citation>
    <scope>NUCLEOTIDE SEQUENCE</scope>
</reference>
<gene>
    <name evidence="1" type="ORF">CCAP1982_LOCUS13128</name>
</gene>
<dbReference type="OrthoDB" id="7912890at2759"/>
<dbReference type="EMBL" id="GAMC01013480">
    <property type="protein sequence ID" value="JAB93075.1"/>
    <property type="molecule type" value="mRNA"/>
</dbReference>
<sequence length="110" mass="12496">MAFIKNFILSKTTQQSHESVTREVNLGEEVRRLMHREDIAEAIEAASPFLLAATVAWPTVWLARGLDWHTKRGKETLPLYIRKTFFVAKGTQLTVLLLGLLYAVSTTPKR</sequence>